<feature type="domain" description="Protein kinase" evidence="12">
    <location>
        <begin position="32"/>
        <end position="162"/>
    </location>
</feature>
<keyword evidence="6 9" id="KW-0067">ATP-binding</keyword>
<dbReference type="InterPro" id="IPR017441">
    <property type="entry name" value="Protein_kinase_ATP_BS"/>
</dbReference>
<evidence type="ECO:0000256" key="6">
    <source>
        <dbReference type="ARBA" id="ARBA00022840"/>
    </source>
</evidence>
<dbReference type="GO" id="GO:0005634">
    <property type="term" value="C:nucleus"/>
    <property type="evidence" value="ECO:0007669"/>
    <property type="project" value="TreeGrafter"/>
</dbReference>
<proteinExistence type="inferred from homology"/>
<evidence type="ECO:0000313" key="13">
    <source>
        <dbReference type="EMBL" id="CAE0349463.1"/>
    </source>
</evidence>
<dbReference type="PROSITE" id="PS00107">
    <property type="entry name" value="PROTEIN_KINASE_ATP"/>
    <property type="match status" value="1"/>
</dbReference>
<dbReference type="EC" id="2.7.11.1" evidence="1"/>
<evidence type="ECO:0000256" key="3">
    <source>
        <dbReference type="ARBA" id="ARBA00022679"/>
    </source>
</evidence>
<keyword evidence="2 10" id="KW-0723">Serine/threonine-protein kinase</keyword>
<dbReference type="SUPFAM" id="SSF56112">
    <property type="entry name" value="Protein kinase-like (PK-like)"/>
    <property type="match status" value="1"/>
</dbReference>
<evidence type="ECO:0000256" key="5">
    <source>
        <dbReference type="ARBA" id="ARBA00022777"/>
    </source>
</evidence>
<dbReference type="InterPro" id="IPR045216">
    <property type="entry name" value="CK2_alpha"/>
</dbReference>
<evidence type="ECO:0000256" key="9">
    <source>
        <dbReference type="PROSITE-ProRule" id="PRU10141"/>
    </source>
</evidence>
<evidence type="ECO:0000256" key="1">
    <source>
        <dbReference type="ARBA" id="ARBA00012513"/>
    </source>
</evidence>
<dbReference type="Gene3D" id="3.30.200.20">
    <property type="entry name" value="Phosphorylase Kinase, domain 1"/>
    <property type="match status" value="1"/>
</dbReference>
<dbReference type="PROSITE" id="PS50011">
    <property type="entry name" value="PROTEIN_KINASE_DOM"/>
    <property type="match status" value="1"/>
</dbReference>
<protein>
    <recommendedName>
        <fullName evidence="1">non-specific serine/threonine protein kinase</fullName>
        <ecNumber evidence="1">2.7.11.1</ecNumber>
    </recommendedName>
</protein>
<evidence type="ECO:0000256" key="7">
    <source>
        <dbReference type="ARBA" id="ARBA00047899"/>
    </source>
</evidence>
<dbReference type="Gene3D" id="1.10.510.10">
    <property type="entry name" value="Transferase(Phosphotransferase) domain 1"/>
    <property type="match status" value="1"/>
</dbReference>
<dbReference type="GO" id="GO:0051726">
    <property type="term" value="P:regulation of cell cycle"/>
    <property type="evidence" value="ECO:0007669"/>
    <property type="project" value="TreeGrafter"/>
</dbReference>
<dbReference type="InterPro" id="IPR011009">
    <property type="entry name" value="Kinase-like_dom_sf"/>
</dbReference>
<keyword evidence="4 9" id="KW-0547">Nucleotide-binding</keyword>
<comment type="catalytic activity">
    <reaction evidence="7">
        <text>L-threonyl-[protein] + ATP = O-phospho-L-threonyl-[protein] + ADP + H(+)</text>
        <dbReference type="Rhea" id="RHEA:46608"/>
        <dbReference type="Rhea" id="RHEA-COMP:11060"/>
        <dbReference type="Rhea" id="RHEA-COMP:11605"/>
        <dbReference type="ChEBI" id="CHEBI:15378"/>
        <dbReference type="ChEBI" id="CHEBI:30013"/>
        <dbReference type="ChEBI" id="CHEBI:30616"/>
        <dbReference type="ChEBI" id="CHEBI:61977"/>
        <dbReference type="ChEBI" id="CHEBI:456216"/>
        <dbReference type="EC" id="2.7.11.1"/>
    </reaction>
</comment>
<dbReference type="PROSITE" id="PS00108">
    <property type="entry name" value="PROTEIN_KINASE_ST"/>
    <property type="match status" value="1"/>
</dbReference>
<feature type="binding site" evidence="9">
    <location>
        <position position="61"/>
    </location>
    <ligand>
        <name>ATP</name>
        <dbReference type="ChEBI" id="CHEBI:30616"/>
    </ligand>
</feature>
<dbReference type="SMART" id="SM00220">
    <property type="entry name" value="S_TKc"/>
    <property type="match status" value="1"/>
</dbReference>
<comment type="similarity">
    <text evidence="10">Belongs to the protein kinase superfamily.</text>
</comment>
<dbReference type="PANTHER" id="PTHR24054:SF0">
    <property type="entry name" value="CASEIN KINASE II SUBUNIT ALPHA"/>
    <property type="match status" value="1"/>
</dbReference>
<dbReference type="GO" id="GO:0004674">
    <property type="term" value="F:protein serine/threonine kinase activity"/>
    <property type="evidence" value="ECO:0007669"/>
    <property type="project" value="UniProtKB-KW"/>
</dbReference>
<sequence>MEKTSKKMETAATQPTLPGDEAEISYKEPDYFELLKRIGRGKYSDVYEAIDTRNNNRAVIKVLKPVRSDRIAREIKILKVVEGHEYIVKLLDVFKDPLSKTYLLAMEYVNSEDKTFREHMKTFNANEIRRYMRQILEAMEYCHSRGVMHRDLKPGNIMFDCK</sequence>
<keyword evidence="3" id="KW-0808">Transferase</keyword>
<evidence type="ECO:0000256" key="11">
    <source>
        <dbReference type="SAM" id="MobiDB-lite"/>
    </source>
</evidence>
<reference evidence="13" key="1">
    <citation type="submission" date="2021-01" db="EMBL/GenBank/DDBJ databases">
        <authorList>
            <person name="Corre E."/>
            <person name="Pelletier E."/>
            <person name="Niang G."/>
            <person name="Scheremetjew M."/>
            <person name="Finn R."/>
            <person name="Kale V."/>
            <person name="Holt S."/>
            <person name="Cochrane G."/>
            <person name="Meng A."/>
            <person name="Brown T."/>
            <person name="Cohen L."/>
        </authorList>
    </citation>
    <scope>NUCLEOTIDE SEQUENCE</scope>
    <source>
        <strain evidence="13">FSP1.4</strain>
    </source>
</reference>
<dbReference type="AlphaFoldDB" id="A0A7S3J9R5"/>
<feature type="region of interest" description="Disordered" evidence="11">
    <location>
        <begin position="1"/>
        <end position="21"/>
    </location>
</feature>
<dbReference type="EMBL" id="HBII01020147">
    <property type="protein sequence ID" value="CAE0349463.1"/>
    <property type="molecule type" value="Transcribed_RNA"/>
</dbReference>
<dbReference type="FunFam" id="3.30.200.20:FF:000088">
    <property type="entry name" value="Casein kinase II subunit alpha"/>
    <property type="match status" value="1"/>
</dbReference>
<evidence type="ECO:0000256" key="8">
    <source>
        <dbReference type="ARBA" id="ARBA00048679"/>
    </source>
</evidence>
<evidence type="ECO:0000256" key="10">
    <source>
        <dbReference type="RuleBase" id="RU000304"/>
    </source>
</evidence>
<dbReference type="GO" id="GO:0005524">
    <property type="term" value="F:ATP binding"/>
    <property type="evidence" value="ECO:0007669"/>
    <property type="project" value="UniProtKB-UniRule"/>
</dbReference>
<dbReference type="InterPro" id="IPR008271">
    <property type="entry name" value="Ser/Thr_kinase_AS"/>
</dbReference>
<dbReference type="PANTHER" id="PTHR24054">
    <property type="entry name" value="CASEIN KINASE II SUBUNIT ALPHA"/>
    <property type="match status" value="1"/>
</dbReference>
<name>A0A7S3J9R5_9SPIT</name>
<evidence type="ECO:0000259" key="12">
    <source>
        <dbReference type="PROSITE" id="PS50011"/>
    </source>
</evidence>
<keyword evidence="5" id="KW-0418">Kinase</keyword>
<dbReference type="GO" id="GO:0005829">
    <property type="term" value="C:cytosol"/>
    <property type="evidence" value="ECO:0007669"/>
    <property type="project" value="TreeGrafter"/>
</dbReference>
<organism evidence="13">
    <name type="scientific">Euplotes harpa</name>
    <dbReference type="NCBI Taxonomy" id="151035"/>
    <lineage>
        <taxon>Eukaryota</taxon>
        <taxon>Sar</taxon>
        <taxon>Alveolata</taxon>
        <taxon>Ciliophora</taxon>
        <taxon>Intramacronucleata</taxon>
        <taxon>Spirotrichea</taxon>
        <taxon>Hypotrichia</taxon>
        <taxon>Euplotida</taxon>
        <taxon>Euplotidae</taxon>
        <taxon>Euplotes</taxon>
    </lineage>
</organism>
<evidence type="ECO:0000256" key="2">
    <source>
        <dbReference type="ARBA" id="ARBA00022527"/>
    </source>
</evidence>
<gene>
    <name evidence="13" type="ORF">EHAR0213_LOCUS8375</name>
</gene>
<dbReference type="GO" id="GO:0005956">
    <property type="term" value="C:protein kinase CK2 complex"/>
    <property type="evidence" value="ECO:0007669"/>
    <property type="project" value="TreeGrafter"/>
</dbReference>
<comment type="catalytic activity">
    <reaction evidence="8">
        <text>L-seryl-[protein] + ATP = O-phospho-L-seryl-[protein] + ADP + H(+)</text>
        <dbReference type="Rhea" id="RHEA:17989"/>
        <dbReference type="Rhea" id="RHEA-COMP:9863"/>
        <dbReference type="Rhea" id="RHEA-COMP:11604"/>
        <dbReference type="ChEBI" id="CHEBI:15378"/>
        <dbReference type="ChEBI" id="CHEBI:29999"/>
        <dbReference type="ChEBI" id="CHEBI:30616"/>
        <dbReference type="ChEBI" id="CHEBI:83421"/>
        <dbReference type="ChEBI" id="CHEBI:456216"/>
        <dbReference type="EC" id="2.7.11.1"/>
    </reaction>
</comment>
<accession>A0A7S3J9R5</accession>
<dbReference type="InterPro" id="IPR000719">
    <property type="entry name" value="Prot_kinase_dom"/>
</dbReference>
<dbReference type="Pfam" id="PF00069">
    <property type="entry name" value="Pkinase"/>
    <property type="match status" value="1"/>
</dbReference>
<evidence type="ECO:0000256" key="4">
    <source>
        <dbReference type="ARBA" id="ARBA00022741"/>
    </source>
</evidence>